<evidence type="ECO:0000313" key="3">
    <source>
        <dbReference type="Proteomes" id="UP000051913"/>
    </source>
</evidence>
<dbReference type="RefSeq" id="WP_057852092.1">
    <property type="nucleotide sequence ID" value="NZ_LLXX01000122.1"/>
</dbReference>
<feature type="region of interest" description="Disordered" evidence="1">
    <location>
        <begin position="38"/>
        <end position="60"/>
    </location>
</feature>
<protein>
    <submittedName>
        <fullName evidence="2">Uncharacterized protein</fullName>
    </submittedName>
</protein>
<name>A0A0R3LUA6_9BRAD</name>
<proteinExistence type="predicted"/>
<gene>
    <name evidence="2" type="ORF">CP49_18820</name>
</gene>
<dbReference type="OrthoDB" id="9774608at2"/>
<dbReference type="Proteomes" id="UP000051913">
    <property type="component" value="Unassembled WGS sequence"/>
</dbReference>
<dbReference type="EMBL" id="LLXX01000122">
    <property type="protein sequence ID" value="KRR04750.1"/>
    <property type="molecule type" value="Genomic_DNA"/>
</dbReference>
<feature type="compositionally biased region" description="Polar residues" evidence="1">
    <location>
        <begin position="38"/>
        <end position="49"/>
    </location>
</feature>
<evidence type="ECO:0000313" key="2">
    <source>
        <dbReference type="EMBL" id="KRR04750.1"/>
    </source>
</evidence>
<accession>A0A0R3LUA6</accession>
<organism evidence="2 3">
    <name type="scientific">Bradyrhizobium valentinum</name>
    <dbReference type="NCBI Taxonomy" id="1518501"/>
    <lineage>
        <taxon>Bacteria</taxon>
        <taxon>Pseudomonadati</taxon>
        <taxon>Pseudomonadota</taxon>
        <taxon>Alphaproteobacteria</taxon>
        <taxon>Hyphomicrobiales</taxon>
        <taxon>Nitrobacteraceae</taxon>
        <taxon>Bradyrhizobium</taxon>
    </lineage>
</organism>
<reference evidence="2 3" key="1">
    <citation type="submission" date="2014-03" db="EMBL/GenBank/DDBJ databases">
        <title>Bradyrhizobium valentinum sp. nov., isolated from effective nodules of Lupinus mariae-josephae, a lupine endemic of basic-lime soils in Eastern Spain.</title>
        <authorList>
            <person name="Duran D."/>
            <person name="Rey L."/>
            <person name="Navarro A."/>
            <person name="Busquets A."/>
            <person name="Imperial J."/>
            <person name="Ruiz-Argueso T."/>
        </authorList>
    </citation>
    <scope>NUCLEOTIDE SEQUENCE [LARGE SCALE GENOMIC DNA]</scope>
    <source>
        <strain evidence="2 3">LmjM3</strain>
    </source>
</reference>
<sequence>MGWRWPAGYAANGTADHFANLPAIGVTPHVTQNQAVTKTGKTHNSALDQRTTRHSGYGMS</sequence>
<comment type="caution">
    <text evidence="2">The sequence shown here is derived from an EMBL/GenBank/DDBJ whole genome shotgun (WGS) entry which is preliminary data.</text>
</comment>
<evidence type="ECO:0000256" key="1">
    <source>
        <dbReference type="SAM" id="MobiDB-lite"/>
    </source>
</evidence>
<dbReference type="AlphaFoldDB" id="A0A0R3LUA6"/>
<keyword evidence="3" id="KW-1185">Reference proteome</keyword>